<keyword evidence="2" id="KW-1185">Reference proteome</keyword>
<reference evidence="1" key="2">
    <citation type="submission" date="2017-10" db="EMBL/GenBank/DDBJ databases">
        <title>Ladona fulva Genome sequencing and assembly.</title>
        <authorList>
            <person name="Murali S."/>
            <person name="Richards S."/>
            <person name="Bandaranaike D."/>
            <person name="Bellair M."/>
            <person name="Blankenburg K."/>
            <person name="Chao H."/>
            <person name="Dinh H."/>
            <person name="Doddapaneni H."/>
            <person name="Dugan-Rocha S."/>
            <person name="Elkadiri S."/>
            <person name="Gnanaolivu R."/>
            <person name="Hernandez B."/>
            <person name="Skinner E."/>
            <person name="Javaid M."/>
            <person name="Lee S."/>
            <person name="Li M."/>
            <person name="Ming W."/>
            <person name="Munidasa M."/>
            <person name="Muniz J."/>
            <person name="Nguyen L."/>
            <person name="Hughes D."/>
            <person name="Osuji N."/>
            <person name="Pu L.-L."/>
            <person name="Puazo M."/>
            <person name="Qu C."/>
            <person name="Quiroz J."/>
            <person name="Raj R."/>
            <person name="Weissenberger G."/>
            <person name="Xin Y."/>
            <person name="Zou X."/>
            <person name="Han Y."/>
            <person name="Worley K."/>
            <person name="Muzny D."/>
            <person name="Gibbs R."/>
        </authorList>
    </citation>
    <scope>NUCLEOTIDE SEQUENCE</scope>
    <source>
        <strain evidence="1">Sampled in the wild</strain>
    </source>
</reference>
<dbReference type="PANTHER" id="PTHR33332">
    <property type="entry name" value="REVERSE TRANSCRIPTASE DOMAIN-CONTAINING PROTEIN"/>
    <property type="match status" value="1"/>
</dbReference>
<evidence type="ECO:0000313" key="1">
    <source>
        <dbReference type="EMBL" id="KAG8236071.1"/>
    </source>
</evidence>
<dbReference type="Proteomes" id="UP000792457">
    <property type="component" value="Unassembled WGS sequence"/>
</dbReference>
<dbReference type="AlphaFoldDB" id="A0A8K0KIV8"/>
<sequence length="239" mass="26838">MDGDQGCLQDVEADLECGGRNHIPDDWTKALVIVIREGGSKTSLDNYKPISLTSQICKLMEKMMEDYLCIADGKQLRQHGFRQGNSCETQLLRLVHDKWYKVDMVIIDFVKALDAVSTHSKVHELNADHQAKTAVIRGCKQDKQNKKLQQIDGRVRTGETVLNKSRQGLFSGTVAIETAFKSHVLVKKAHQPDGTTHNILVASGSPSRWYPSMMDIWMHVCRQSWMAIQMTTASIVATI</sequence>
<reference evidence="1" key="1">
    <citation type="submission" date="2013-04" db="EMBL/GenBank/DDBJ databases">
        <authorList>
            <person name="Qu J."/>
            <person name="Murali S.C."/>
            <person name="Bandaranaike D."/>
            <person name="Bellair M."/>
            <person name="Blankenburg K."/>
            <person name="Chao H."/>
            <person name="Dinh H."/>
            <person name="Doddapaneni H."/>
            <person name="Downs B."/>
            <person name="Dugan-Rocha S."/>
            <person name="Elkadiri S."/>
            <person name="Gnanaolivu R.D."/>
            <person name="Hernandez B."/>
            <person name="Javaid M."/>
            <person name="Jayaseelan J.C."/>
            <person name="Lee S."/>
            <person name="Li M."/>
            <person name="Ming W."/>
            <person name="Munidasa M."/>
            <person name="Muniz J."/>
            <person name="Nguyen L."/>
            <person name="Ongeri F."/>
            <person name="Osuji N."/>
            <person name="Pu L.-L."/>
            <person name="Puazo M."/>
            <person name="Qu C."/>
            <person name="Quiroz J."/>
            <person name="Raj R."/>
            <person name="Weissenberger G."/>
            <person name="Xin Y."/>
            <person name="Zou X."/>
            <person name="Han Y."/>
            <person name="Richards S."/>
            <person name="Worley K."/>
            <person name="Muzny D."/>
            <person name="Gibbs R."/>
        </authorList>
    </citation>
    <scope>NUCLEOTIDE SEQUENCE</scope>
    <source>
        <strain evidence="1">Sampled in the wild</strain>
    </source>
</reference>
<accession>A0A8K0KIV8</accession>
<comment type="caution">
    <text evidence="1">The sequence shown here is derived from an EMBL/GenBank/DDBJ whole genome shotgun (WGS) entry which is preliminary data.</text>
</comment>
<evidence type="ECO:0000313" key="2">
    <source>
        <dbReference type="Proteomes" id="UP000792457"/>
    </source>
</evidence>
<organism evidence="1 2">
    <name type="scientific">Ladona fulva</name>
    <name type="common">Scarce chaser dragonfly</name>
    <name type="synonym">Libellula fulva</name>
    <dbReference type="NCBI Taxonomy" id="123851"/>
    <lineage>
        <taxon>Eukaryota</taxon>
        <taxon>Metazoa</taxon>
        <taxon>Ecdysozoa</taxon>
        <taxon>Arthropoda</taxon>
        <taxon>Hexapoda</taxon>
        <taxon>Insecta</taxon>
        <taxon>Pterygota</taxon>
        <taxon>Palaeoptera</taxon>
        <taxon>Odonata</taxon>
        <taxon>Epiprocta</taxon>
        <taxon>Anisoptera</taxon>
        <taxon>Libelluloidea</taxon>
        <taxon>Libellulidae</taxon>
        <taxon>Ladona</taxon>
    </lineage>
</organism>
<name>A0A8K0KIV8_LADFU</name>
<dbReference type="OrthoDB" id="426210at2759"/>
<evidence type="ECO:0008006" key="3">
    <source>
        <dbReference type="Google" id="ProtNLM"/>
    </source>
</evidence>
<dbReference type="EMBL" id="KZ308984">
    <property type="protein sequence ID" value="KAG8236071.1"/>
    <property type="molecule type" value="Genomic_DNA"/>
</dbReference>
<proteinExistence type="predicted"/>
<protein>
    <recommendedName>
        <fullName evidence="3">Reverse transcriptase domain-containing protein</fullName>
    </recommendedName>
</protein>
<gene>
    <name evidence="1" type="ORF">J437_LFUL011995</name>
</gene>